<feature type="compositionally biased region" description="Low complexity" evidence="1">
    <location>
        <begin position="13"/>
        <end position="52"/>
    </location>
</feature>
<dbReference type="EMBL" id="CDMC01000002">
    <property type="protein sequence ID" value="CEN59842.1"/>
    <property type="molecule type" value="Genomic_DNA"/>
</dbReference>
<evidence type="ECO:0000256" key="2">
    <source>
        <dbReference type="SAM" id="Phobius"/>
    </source>
</evidence>
<dbReference type="OrthoDB" id="4466412at2759"/>
<dbReference type="Proteomes" id="UP000054771">
    <property type="component" value="Unassembled WGS sequence"/>
</dbReference>
<gene>
    <name evidence="3" type="ORF">ASPCAL02283</name>
</gene>
<evidence type="ECO:0000256" key="1">
    <source>
        <dbReference type="SAM" id="MobiDB-lite"/>
    </source>
</evidence>
<name>A0A0U5CMF2_ASPCI</name>
<protein>
    <submittedName>
        <fullName evidence="3">Uncharacterized protein</fullName>
    </submittedName>
</protein>
<dbReference type="AlphaFoldDB" id="A0A0U5CMF2"/>
<feature type="transmembrane region" description="Helical" evidence="2">
    <location>
        <begin position="257"/>
        <end position="280"/>
    </location>
</feature>
<evidence type="ECO:0000313" key="4">
    <source>
        <dbReference type="Proteomes" id="UP000054771"/>
    </source>
</evidence>
<proteinExistence type="predicted"/>
<dbReference type="OMA" id="NCIESPP"/>
<keyword evidence="2" id="KW-0472">Membrane</keyword>
<keyword evidence="2" id="KW-0812">Transmembrane</keyword>
<sequence length="333" mass="33796">MSTPLDPDPVEVTATDIAPAQPATTTTTGETTTTTDGPEETTTGDSTATGSVTTVTVTAPAETSADTNTDTDAATTTLSILAIPFPTDQNILQSLVGSISAVDHENEETTIVLDCAPTVTSCLESLIPLTITTGPSTFIYTWSWDGPGWGSIPSTATVDSRETIECGIVGTQTLGCLTSHVDSYSGTALPVTTALSVYGTEGFSREAVVITAGVEKLETATSATATSTGDSVDETGGSTPADPEGDSGSGSGSSSKAWIAGPVVGGLVAVALVVGLVFFLRRRREKRAASATAVAPIAELPEKGVYKGELPAREPAAAELSAVKGQNQIHELA</sequence>
<dbReference type="STRING" id="454130.A0A0U5CMF2"/>
<feature type="region of interest" description="Disordered" evidence="1">
    <location>
        <begin position="1"/>
        <end position="52"/>
    </location>
</feature>
<accession>A0A0U5CMF2</accession>
<feature type="region of interest" description="Disordered" evidence="1">
    <location>
        <begin position="221"/>
        <end position="255"/>
    </location>
</feature>
<evidence type="ECO:0000313" key="3">
    <source>
        <dbReference type="EMBL" id="CEN59842.1"/>
    </source>
</evidence>
<keyword evidence="2" id="KW-1133">Transmembrane helix</keyword>
<reference evidence="4" key="1">
    <citation type="journal article" date="2016" name="Genome Announc.">
        <title>Draft genome sequences of fungus Aspergillus calidoustus.</title>
        <authorList>
            <person name="Horn F."/>
            <person name="Linde J."/>
            <person name="Mattern D.J."/>
            <person name="Walther G."/>
            <person name="Guthke R."/>
            <person name="Scherlach K."/>
            <person name="Martin K."/>
            <person name="Brakhage A.A."/>
            <person name="Petzke L."/>
            <person name="Valiante V."/>
        </authorList>
    </citation>
    <scope>NUCLEOTIDE SEQUENCE [LARGE SCALE GENOMIC DNA]</scope>
    <source>
        <strain evidence="4">SF006504</strain>
    </source>
</reference>
<organism evidence="3 4">
    <name type="scientific">Aspergillus calidoustus</name>
    <dbReference type="NCBI Taxonomy" id="454130"/>
    <lineage>
        <taxon>Eukaryota</taxon>
        <taxon>Fungi</taxon>
        <taxon>Dikarya</taxon>
        <taxon>Ascomycota</taxon>
        <taxon>Pezizomycotina</taxon>
        <taxon>Eurotiomycetes</taxon>
        <taxon>Eurotiomycetidae</taxon>
        <taxon>Eurotiales</taxon>
        <taxon>Aspergillaceae</taxon>
        <taxon>Aspergillus</taxon>
        <taxon>Aspergillus subgen. Nidulantes</taxon>
    </lineage>
</organism>
<keyword evidence="4" id="KW-1185">Reference proteome</keyword>